<keyword evidence="5" id="KW-0378">Hydrolase</keyword>
<dbReference type="Gene3D" id="1.10.1380.10">
    <property type="entry name" value="Neutral endopeptidase , domain2"/>
    <property type="match status" value="2"/>
</dbReference>
<dbReference type="Gene3D" id="3.40.390.10">
    <property type="entry name" value="Collagenase (Catalytic Domain)"/>
    <property type="match status" value="2"/>
</dbReference>
<keyword evidence="6" id="KW-0862">Zinc</keyword>
<dbReference type="InterPro" id="IPR018497">
    <property type="entry name" value="Peptidase_M13_C"/>
</dbReference>
<name>A0AA36MCK3_CYLNA</name>
<comment type="caution">
    <text evidence="10">The sequence shown here is derived from an EMBL/GenBank/DDBJ whole genome shotgun (WGS) entry which is preliminary data.</text>
</comment>
<dbReference type="InterPro" id="IPR008753">
    <property type="entry name" value="Peptidase_M13_N"/>
</dbReference>
<accession>A0AA36MCK3</accession>
<evidence type="ECO:0000256" key="5">
    <source>
        <dbReference type="ARBA" id="ARBA00022801"/>
    </source>
</evidence>
<evidence type="ECO:0000259" key="9">
    <source>
        <dbReference type="Pfam" id="PF05649"/>
    </source>
</evidence>
<dbReference type="Pfam" id="PF05649">
    <property type="entry name" value="Peptidase_M13_N"/>
    <property type="match status" value="1"/>
</dbReference>
<gene>
    <name evidence="10" type="ORF">CYNAS_LOCUS17523</name>
</gene>
<keyword evidence="11" id="KW-1185">Reference proteome</keyword>
<feature type="domain" description="Peptidase M13 N-terminal" evidence="9">
    <location>
        <begin position="155"/>
        <end position="422"/>
    </location>
</feature>
<evidence type="ECO:0000256" key="4">
    <source>
        <dbReference type="ARBA" id="ARBA00022723"/>
    </source>
</evidence>
<evidence type="ECO:0000256" key="3">
    <source>
        <dbReference type="ARBA" id="ARBA00022670"/>
    </source>
</evidence>
<sequence>MRWASLVVPLCWCITPPNEDLKDIDSSAGYDLASEMLTKSINFSVDPCEDFFEFSCGHWIAHHPIPKDDFYISPMDVLTAKVEEQMRDIFESKEVFQSRSMNALKAIYKRCMDIDELNRIGAKRMIEDIRSFGVWPILEGDEKWKEKEFDLTALLIHFDQGSISLGGPAYYLQREQHGKNIEALRNYIINQVELFQKDGDLPTNKTKIGEDTDEIIDLETKMAEILVANKDRRNFTTLYNLRHLSDMRKLTPVVGARPSGLAALFLAIAPSASHEYLKSDPEIIIKEIDYLKRINELLETTDPRIITNYVLMRYSSSWEGEMGEKYEDNAQEFDKEMYGRQEKFPRWKVCTSSTMQRMLYAISALYVRKAFDQASKNVTLEMVDDLLAAFRQTLIMTDWMDDRTRADALEKVDQILPKIAYPDFILDNEKLDQYYDGLDIRDNDSYSEMLEKVSRWDIECSFKRLPSPVNRSEYDNFNSVEVNGYYEPQSNSIAPFSGFSAAILQAPLFHLTFPRALNYGGLGSLIGHEITHGFDDAGRQFDANGNLAEWWDAKVKKNFENRAQCMINQYGKIEVPGTGLKINGKFTQGENIADNGGVKQAFKAYKAYLQKHGGKEDRIKGLEQFDNEQMFFLGFAIAKCERSTYDYLIHKLLTSNHPPNRYRVNQVLANQHEFAAAFKCKVGSIMNPVKRCSLW</sequence>
<dbReference type="InterPro" id="IPR024079">
    <property type="entry name" value="MetalloPept_cat_dom_sf"/>
</dbReference>
<proteinExistence type="inferred from homology"/>
<evidence type="ECO:0000259" key="8">
    <source>
        <dbReference type="Pfam" id="PF01431"/>
    </source>
</evidence>
<comment type="similarity">
    <text evidence="2">Belongs to the peptidase M13 family.</text>
</comment>
<dbReference type="InterPro" id="IPR042089">
    <property type="entry name" value="Peptidase_M13_dom_2"/>
</dbReference>
<evidence type="ECO:0000313" key="11">
    <source>
        <dbReference type="Proteomes" id="UP001176961"/>
    </source>
</evidence>
<comment type="cofactor">
    <cofactor evidence="1">
        <name>Zn(2+)</name>
        <dbReference type="ChEBI" id="CHEBI:29105"/>
    </cofactor>
</comment>
<dbReference type="CDD" id="cd08662">
    <property type="entry name" value="M13"/>
    <property type="match status" value="1"/>
</dbReference>
<dbReference type="InterPro" id="IPR000718">
    <property type="entry name" value="Peptidase_M13"/>
</dbReference>
<keyword evidence="3" id="KW-0645">Protease</keyword>
<reference evidence="10" key="1">
    <citation type="submission" date="2023-07" db="EMBL/GenBank/DDBJ databases">
        <authorList>
            <consortium name="CYATHOMIX"/>
        </authorList>
    </citation>
    <scope>NUCLEOTIDE SEQUENCE</scope>
    <source>
        <strain evidence="10">N/A</strain>
    </source>
</reference>
<dbReference type="GO" id="GO:0046872">
    <property type="term" value="F:metal ion binding"/>
    <property type="evidence" value="ECO:0007669"/>
    <property type="project" value="UniProtKB-KW"/>
</dbReference>
<dbReference type="PANTHER" id="PTHR11733">
    <property type="entry name" value="ZINC METALLOPROTEASE FAMILY M13 NEPRILYSIN-RELATED"/>
    <property type="match status" value="1"/>
</dbReference>
<dbReference type="EMBL" id="CATQJL010000316">
    <property type="protein sequence ID" value="CAJ0605540.1"/>
    <property type="molecule type" value="Genomic_DNA"/>
</dbReference>
<feature type="domain" description="Peptidase M13 C-terminal" evidence="8">
    <location>
        <begin position="483"/>
        <end position="694"/>
    </location>
</feature>
<organism evidence="10 11">
    <name type="scientific">Cylicocyclus nassatus</name>
    <name type="common">Nematode worm</name>
    <dbReference type="NCBI Taxonomy" id="53992"/>
    <lineage>
        <taxon>Eukaryota</taxon>
        <taxon>Metazoa</taxon>
        <taxon>Ecdysozoa</taxon>
        <taxon>Nematoda</taxon>
        <taxon>Chromadorea</taxon>
        <taxon>Rhabditida</taxon>
        <taxon>Rhabditina</taxon>
        <taxon>Rhabditomorpha</taxon>
        <taxon>Strongyloidea</taxon>
        <taxon>Strongylidae</taxon>
        <taxon>Cylicocyclus</taxon>
    </lineage>
</organism>
<keyword evidence="4" id="KW-0479">Metal-binding</keyword>
<keyword evidence="7" id="KW-0482">Metalloprotease</keyword>
<dbReference type="PROSITE" id="PS51885">
    <property type="entry name" value="NEPRILYSIN"/>
    <property type="match status" value="1"/>
</dbReference>
<dbReference type="PRINTS" id="PR00786">
    <property type="entry name" value="NEPRILYSIN"/>
</dbReference>
<dbReference type="Pfam" id="PF01431">
    <property type="entry name" value="Peptidase_M13"/>
    <property type="match status" value="1"/>
</dbReference>
<evidence type="ECO:0000256" key="2">
    <source>
        <dbReference type="ARBA" id="ARBA00007357"/>
    </source>
</evidence>
<dbReference type="PANTHER" id="PTHR11733:SF237">
    <property type="entry name" value="NEPRILYSIN-LIKE 4"/>
    <property type="match status" value="1"/>
</dbReference>
<evidence type="ECO:0000313" key="10">
    <source>
        <dbReference type="EMBL" id="CAJ0605540.1"/>
    </source>
</evidence>
<evidence type="ECO:0000256" key="1">
    <source>
        <dbReference type="ARBA" id="ARBA00001947"/>
    </source>
</evidence>
<dbReference type="GO" id="GO:0005886">
    <property type="term" value="C:plasma membrane"/>
    <property type="evidence" value="ECO:0007669"/>
    <property type="project" value="TreeGrafter"/>
</dbReference>
<dbReference type="GO" id="GO:0004222">
    <property type="term" value="F:metalloendopeptidase activity"/>
    <property type="evidence" value="ECO:0007669"/>
    <property type="project" value="InterPro"/>
</dbReference>
<evidence type="ECO:0000256" key="7">
    <source>
        <dbReference type="ARBA" id="ARBA00023049"/>
    </source>
</evidence>
<protein>
    <submittedName>
        <fullName evidence="10">Uncharacterized protein</fullName>
    </submittedName>
</protein>
<dbReference type="SUPFAM" id="SSF55486">
    <property type="entry name" value="Metalloproteases ('zincins'), catalytic domain"/>
    <property type="match status" value="1"/>
</dbReference>
<dbReference type="Proteomes" id="UP001176961">
    <property type="component" value="Unassembled WGS sequence"/>
</dbReference>
<dbReference type="GO" id="GO:0016485">
    <property type="term" value="P:protein processing"/>
    <property type="evidence" value="ECO:0007669"/>
    <property type="project" value="TreeGrafter"/>
</dbReference>
<dbReference type="AlphaFoldDB" id="A0AA36MCK3"/>
<evidence type="ECO:0000256" key="6">
    <source>
        <dbReference type="ARBA" id="ARBA00022833"/>
    </source>
</evidence>